<dbReference type="FunFam" id="3.40.30.10:FF:000156">
    <property type="entry name" value="Glutathione S-transferase 1"/>
    <property type="match status" value="1"/>
</dbReference>
<dbReference type="GO" id="GO:0004364">
    <property type="term" value="F:glutathione transferase activity"/>
    <property type="evidence" value="ECO:0007669"/>
    <property type="project" value="UniProtKB-EC"/>
</dbReference>
<dbReference type="SUPFAM" id="SSF52833">
    <property type="entry name" value="Thioredoxin-like"/>
    <property type="match status" value="1"/>
</dbReference>
<evidence type="ECO:0000256" key="4">
    <source>
        <dbReference type="ARBA" id="ARBA00047960"/>
    </source>
</evidence>
<dbReference type="InterPro" id="IPR036282">
    <property type="entry name" value="Glutathione-S-Trfase_C_sf"/>
</dbReference>
<proteinExistence type="inferred from homology"/>
<dbReference type="HOGENOM" id="CLU_011226_15_4_1"/>
<dbReference type="EC" id="2.5.1.18" evidence="2"/>
<dbReference type="AlphaFoldDB" id="W3VU06"/>
<organism evidence="6 7">
    <name type="scientific">Moesziomyces aphidis</name>
    <name type="common">Pseudozyma aphidis</name>
    <dbReference type="NCBI Taxonomy" id="84754"/>
    <lineage>
        <taxon>Eukaryota</taxon>
        <taxon>Fungi</taxon>
        <taxon>Dikarya</taxon>
        <taxon>Basidiomycota</taxon>
        <taxon>Ustilaginomycotina</taxon>
        <taxon>Ustilaginomycetes</taxon>
        <taxon>Ustilaginales</taxon>
        <taxon>Ustilaginaceae</taxon>
        <taxon>Moesziomyces</taxon>
    </lineage>
</organism>
<dbReference type="PANTHER" id="PTHR44051">
    <property type="entry name" value="GLUTATHIONE S-TRANSFERASE-RELATED"/>
    <property type="match status" value="1"/>
</dbReference>
<dbReference type="InterPro" id="IPR040079">
    <property type="entry name" value="Glutathione_S-Trfase"/>
</dbReference>
<protein>
    <recommendedName>
        <fullName evidence="2">glutathione transferase</fullName>
        <ecNumber evidence="2">2.5.1.18</ecNumber>
    </recommendedName>
</protein>
<comment type="similarity">
    <text evidence="1">Belongs to the GST superfamily.</text>
</comment>
<evidence type="ECO:0000256" key="2">
    <source>
        <dbReference type="ARBA" id="ARBA00012452"/>
    </source>
</evidence>
<dbReference type="GO" id="GO:0005737">
    <property type="term" value="C:cytoplasm"/>
    <property type="evidence" value="ECO:0007669"/>
    <property type="project" value="UniProtKB-ARBA"/>
</dbReference>
<name>W3VU06_MOEAP</name>
<dbReference type="SFLD" id="SFLDS00019">
    <property type="entry name" value="Glutathione_Transferase_(cytos"/>
    <property type="match status" value="1"/>
</dbReference>
<dbReference type="InterPro" id="IPR036249">
    <property type="entry name" value="Thioredoxin-like_sf"/>
</dbReference>
<evidence type="ECO:0000313" key="7">
    <source>
        <dbReference type="Proteomes" id="UP000019462"/>
    </source>
</evidence>
<comment type="caution">
    <text evidence="6">The sequence shown here is derived from an EMBL/GenBank/DDBJ whole genome shotgun (WGS) entry which is preliminary data.</text>
</comment>
<gene>
    <name evidence="6" type="ORF">PaG_00576</name>
</gene>
<dbReference type="PROSITE" id="PS50404">
    <property type="entry name" value="GST_NTER"/>
    <property type="match status" value="1"/>
</dbReference>
<evidence type="ECO:0000256" key="1">
    <source>
        <dbReference type="ARBA" id="ARBA00007409"/>
    </source>
</evidence>
<keyword evidence="3" id="KW-0808">Transferase</keyword>
<dbReference type="CDD" id="cd03189">
    <property type="entry name" value="GST_C_GTT1_like"/>
    <property type="match status" value="1"/>
</dbReference>
<dbReference type="EMBL" id="AWNI01000003">
    <property type="protein sequence ID" value="ETS65118.1"/>
    <property type="molecule type" value="Genomic_DNA"/>
</dbReference>
<dbReference type="PANTHER" id="PTHR44051:SF9">
    <property type="entry name" value="GLUTATHIONE S-TRANSFERASE 1"/>
    <property type="match status" value="1"/>
</dbReference>
<evidence type="ECO:0000259" key="5">
    <source>
        <dbReference type="PROSITE" id="PS50404"/>
    </source>
</evidence>
<dbReference type="SFLD" id="SFLDG00358">
    <property type="entry name" value="Main_(cytGST)"/>
    <property type="match status" value="1"/>
</dbReference>
<reference evidence="6 7" key="1">
    <citation type="journal article" date="2014" name="Genome Announc.">
        <title>Genome sequence of the basidiomycetous fungus Pseudozyma aphidis DSM70725, an efficient producer of biosurfactant mannosylerythritol lipids.</title>
        <authorList>
            <person name="Lorenz S."/>
            <person name="Guenther M."/>
            <person name="Grumaz C."/>
            <person name="Rupp S."/>
            <person name="Zibek S."/>
            <person name="Sohn K."/>
        </authorList>
    </citation>
    <scope>NUCLEOTIDE SEQUENCE [LARGE SCALE GENOMIC DNA]</scope>
    <source>
        <strain evidence="7">ATCC 32657 / CBS 517.83 / DSM 70725 / JCM 10318 / NBRC 10182 / NRRL Y-7954 / St-0401</strain>
    </source>
</reference>
<accession>W3VU06</accession>
<dbReference type="InterPro" id="IPR004045">
    <property type="entry name" value="Glutathione_S-Trfase_N"/>
</dbReference>
<dbReference type="Gene3D" id="1.20.1050.10">
    <property type="match status" value="1"/>
</dbReference>
<sequence>MAIIVHHLNDSRSQRVLWLLEEMGIDYEIKHYSRTAQGTAPKELLDVHPTGKSPLITDTTKNKVVAESGAIVDYLIRHYGEGRFVPADPERIDDDVYFNHFAEGSLMPTLVMKLVFSMIPAKMPFFVRPIGNAIVSNVNSAFLDPDLKRKSDFVADELVKKCDGGNGWFAGGDKDGNPTSADFQMAFPLEAALSGRISNLPASIKTYVDKVHARPAFKRGLEKGGPYNFIPMRDQPGGLEFLHVLPASEVRNQSVCAPVNALPPRIHDANALDWCQRQIPQMPMGANVSRASLRTSADTAGAMRSLRC</sequence>
<feature type="domain" description="GST N-terminal" evidence="5">
    <location>
        <begin position="1"/>
        <end position="83"/>
    </location>
</feature>
<dbReference type="GO" id="GO:0004602">
    <property type="term" value="F:glutathione peroxidase activity"/>
    <property type="evidence" value="ECO:0007669"/>
    <property type="project" value="UniProtKB-ARBA"/>
</dbReference>
<dbReference type="Gene3D" id="3.40.30.10">
    <property type="entry name" value="Glutaredoxin"/>
    <property type="match status" value="1"/>
</dbReference>
<dbReference type="CDD" id="cd03046">
    <property type="entry name" value="GST_N_GTT1_like"/>
    <property type="match status" value="1"/>
</dbReference>
<dbReference type="Pfam" id="PF02798">
    <property type="entry name" value="GST_N"/>
    <property type="match status" value="1"/>
</dbReference>
<dbReference type="OrthoDB" id="2098326at2759"/>
<evidence type="ECO:0000313" key="6">
    <source>
        <dbReference type="EMBL" id="ETS65118.1"/>
    </source>
</evidence>
<keyword evidence="7" id="KW-1185">Reference proteome</keyword>
<evidence type="ECO:0000256" key="3">
    <source>
        <dbReference type="ARBA" id="ARBA00022679"/>
    </source>
</evidence>
<comment type="catalytic activity">
    <reaction evidence="4">
        <text>RX + glutathione = an S-substituted glutathione + a halide anion + H(+)</text>
        <dbReference type="Rhea" id="RHEA:16437"/>
        <dbReference type="ChEBI" id="CHEBI:15378"/>
        <dbReference type="ChEBI" id="CHEBI:16042"/>
        <dbReference type="ChEBI" id="CHEBI:17792"/>
        <dbReference type="ChEBI" id="CHEBI:57925"/>
        <dbReference type="ChEBI" id="CHEBI:90779"/>
        <dbReference type="EC" id="2.5.1.18"/>
    </reaction>
</comment>
<dbReference type="SUPFAM" id="SSF47616">
    <property type="entry name" value="GST C-terminal domain-like"/>
    <property type="match status" value="1"/>
</dbReference>
<dbReference type="Proteomes" id="UP000019462">
    <property type="component" value="Unassembled WGS sequence"/>
</dbReference>